<organism evidence="2 3">
    <name type="scientific">Pseudarcicella hirudinis</name>
    <dbReference type="NCBI Taxonomy" id="1079859"/>
    <lineage>
        <taxon>Bacteria</taxon>
        <taxon>Pseudomonadati</taxon>
        <taxon>Bacteroidota</taxon>
        <taxon>Cytophagia</taxon>
        <taxon>Cytophagales</taxon>
        <taxon>Flectobacillaceae</taxon>
        <taxon>Pseudarcicella</taxon>
    </lineage>
</organism>
<reference evidence="2 3" key="1">
    <citation type="submission" date="2016-10" db="EMBL/GenBank/DDBJ databases">
        <authorList>
            <person name="de Groot N.N."/>
        </authorList>
    </citation>
    <scope>NUCLEOTIDE SEQUENCE [LARGE SCALE GENOMIC DNA]</scope>
    <source>
        <strain evidence="3">E92,LMG 26720,CCM 7988</strain>
    </source>
</reference>
<feature type="transmembrane region" description="Helical" evidence="1">
    <location>
        <begin position="94"/>
        <end position="112"/>
    </location>
</feature>
<name>A0A1I5M815_9BACT</name>
<evidence type="ECO:0000313" key="2">
    <source>
        <dbReference type="EMBL" id="SFP05141.1"/>
    </source>
</evidence>
<dbReference type="Proteomes" id="UP000199306">
    <property type="component" value="Unassembled WGS sequence"/>
</dbReference>
<dbReference type="EMBL" id="FOXH01000001">
    <property type="protein sequence ID" value="SFP05141.1"/>
    <property type="molecule type" value="Genomic_DNA"/>
</dbReference>
<sequence length="244" mass="28323">MSKTNNDGNFEEIEKFLHGQLSPEAELLFYQRLKTDEAFLRDFQLWTNLEDWLEEVTENEIKAAVNIQPMGSARHEGENKGIVLKMLTNKKQPVLVMLVLMVCFGGLMYWYVRFYESGSELVTGQMSYIEGNTNTGKGAFEGDGSVEAKVPLNWRAEKYEGKDIMYQFFYPDSLSSPTEIIFRVPDLTKDFAKGAILFYSWSHKKFILKMDNQVFFINKTHDWEKLVPHKNEENLRPDSNNSDN</sequence>
<evidence type="ECO:0000256" key="1">
    <source>
        <dbReference type="SAM" id="Phobius"/>
    </source>
</evidence>
<keyword evidence="1" id="KW-0472">Membrane</keyword>
<keyword evidence="1" id="KW-1133">Transmembrane helix</keyword>
<protein>
    <submittedName>
        <fullName evidence="2">Uncharacterized protein</fullName>
    </submittedName>
</protein>
<proteinExistence type="predicted"/>
<keyword evidence="3" id="KW-1185">Reference proteome</keyword>
<accession>A0A1I5M815</accession>
<dbReference type="AlphaFoldDB" id="A0A1I5M815"/>
<evidence type="ECO:0000313" key="3">
    <source>
        <dbReference type="Proteomes" id="UP000199306"/>
    </source>
</evidence>
<dbReference type="STRING" id="1079859.SAMN04515674_101155"/>
<keyword evidence="1" id="KW-0812">Transmembrane</keyword>
<dbReference type="RefSeq" id="WP_092010644.1">
    <property type="nucleotide sequence ID" value="NZ_FOXH01000001.1"/>
</dbReference>
<gene>
    <name evidence="2" type="ORF">SAMN04515674_101155</name>
</gene>